<dbReference type="Pfam" id="PF05721">
    <property type="entry name" value="PhyH"/>
    <property type="match status" value="1"/>
</dbReference>
<sequence>MPASLSEAAVEEYRRLGYHFPIRVFPAAEAEGLLARLRATEARLGGSLSGRMNQKPHLLFPWAHALVTHPAVLDAVESVLGPDLLCWGSQFFMKGARDPAYVSWHQDGTYWGLSSPDVVTAWIALTPSVPESGNMRVVPGTHLSQVPHTDTFAADNLLSRGQEVAVEVDEKDAVDITLQPGEMSLHHVLIVHGSEPNRASWPRIGFAIRYVPTHVRQQGGEKDSALLVRGTDRHGNFELETAPEEELHPAALARHAAILDRQLAILYRGAGQAGKLGATVTAM</sequence>
<dbReference type="SUPFAM" id="SSF51197">
    <property type="entry name" value="Clavaminate synthase-like"/>
    <property type="match status" value="1"/>
</dbReference>
<dbReference type="Gene3D" id="2.60.120.620">
    <property type="entry name" value="q2cbj1_9rhob like domain"/>
    <property type="match status" value="1"/>
</dbReference>
<dbReference type="AlphaFoldDB" id="A0A327M584"/>
<comment type="cofactor">
    <cofactor evidence="1">
        <name>Fe(2+)</name>
        <dbReference type="ChEBI" id="CHEBI:29033"/>
    </cofactor>
</comment>
<dbReference type="GO" id="GO:0016706">
    <property type="term" value="F:2-oxoglutarate-dependent dioxygenase activity"/>
    <property type="evidence" value="ECO:0007669"/>
    <property type="project" value="UniProtKB-ARBA"/>
</dbReference>
<proteinExistence type="predicted"/>
<dbReference type="InterPro" id="IPR008775">
    <property type="entry name" value="Phytyl_CoA_dOase-like"/>
</dbReference>
<dbReference type="Proteomes" id="UP000249065">
    <property type="component" value="Unassembled WGS sequence"/>
</dbReference>
<dbReference type="EMBL" id="QLIX01000013">
    <property type="protein sequence ID" value="RAI57899.1"/>
    <property type="molecule type" value="Genomic_DNA"/>
</dbReference>
<accession>A0A327M584</accession>
<name>A0A327M584_9PROT</name>
<dbReference type="PANTHER" id="PTHR20883">
    <property type="entry name" value="PHYTANOYL-COA DIOXYGENASE DOMAIN CONTAINING 1"/>
    <property type="match status" value="1"/>
</dbReference>
<dbReference type="OrthoDB" id="9791262at2"/>
<evidence type="ECO:0000256" key="1">
    <source>
        <dbReference type="ARBA" id="ARBA00001954"/>
    </source>
</evidence>
<keyword evidence="2" id="KW-0560">Oxidoreductase</keyword>
<dbReference type="GO" id="GO:0005506">
    <property type="term" value="F:iron ion binding"/>
    <property type="evidence" value="ECO:0007669"/>
    <property type="project" value="UniProtKB-ARBA"/>
</dbReference>
<organism evidence="2 3">
    <name type="scientific">Roseicella frigidaeris</name>
    <dbReference type="NCBI Taxonomy" id="2230885"/>
    <lineage>
        <taxon>Bacteria</taxon>
        <taxon>Pseudomonadati</taxon>
        <taxon>Pseudomonadota</taxon>
        <taxon>Alphaproteobacteria</taxon>
        <taxon>Acetobacterales</taxon>
        <taxon>Roseomonadaceae</taxon>
        <taxon>Roseicella</taxon>
    </lineage>
</organism>
<keyword evidence="2" id="KW-0223">Dioxygenase</keyword>
<comment type="caution">
    <text evidence="2">The sequence shown here is derived from an EMBL/GenBank/DDBJ whole genome shotgun (WGS) entry which is preliminary data.</text>
</comment>
<dbReference type="PANTHER" id="PTHR20883:SF48">
    <property type="entry name" value="ECTOINE DIOXYGENASE"/>
    <property type="match status" value="1"/>
</dbReference>
<reference evidence="3" key="1">
    <citation type="submission" date="2018-06" db="EMBL/GenBank/DDBJ databases">
        <authorList>
            <person name="Khan S.A."/>
        </authorList>
    </citation>
    <scope>NUCLEOTIDE SEQUENCE [LARGE SCALE GENOMIC DNA]</scope>
    <source>
        <strain evidence="3">DB-1506</strain>
    </source>
</reference>
<dbReference type="RefSeq" id="WP_111471016.1">
    <property type="nucleotide sequence ID" value="NZ_QLIX01000013.1"/>
</dbReference>
<gene>
    <name evidence="2" type="ORF">DOO78_16785</name>
</gene>
<keyword evidence="3" id="KW-1185">Reference proteome</keyword>
<evidence type="ECO:0000313" key="3">
    <source>
        <dbReference type="Proteomes" id="UP000249065"/>
    </source>
</evidence>
<evidence type="ECO:0000313" key="2">
    <source>
        <dbReference type="EMBL" id="RAI57899.1"/>
    </source>
</evidence>
<protein>
    <submittedName>
        <fullName evidence="2">Phytanoyl-CoA dioxygenase</fullName>
    </submittedName>
</protein>